<feature type="domain" description="U3 small nucleolar RNA-associated protein NOL7 C-terminal" evidence="2">
    <location>
        <begin position="149"/>
        <end position="211"/>
    </location>
</feature>
<feature type="non-terminal residue" evidence="3">
    <location>
        <position position="1"/>
    </location>
</feature>
<feature type="compositionally biased region" description="Basic residues" evidence="1">
    <location>
        <begin position="1"/>
        <end position="17"/>
    </location>
</feature>
<gene>
    <name evidence="3" type="primary">Nol7</name>
    <name evidence="3" type="ORF">CLIRUF_R10147</name>
</gene>
<dbReference type="Pfam" id="PF08157">
    <property type="entry name" value="NUC129"/>
    <property type="match status" value="1"/>
</dbReference>
<name>A0A7K6QDT0_9PASS</name>
<dbReference type="EMBL" id="VZRZ01001589">
    <property type="protein sequence ID" value="NWW71778.1"/>
    <property type="molecule type" value="Genomic_DNA"/>
</dbReference>
<dbReference type="GO" id="GO:0005730">
    <property type="term" value="C:nucleolus"/>
    <property type="evidence" value="ECO:0007669"/>
    <property type="project" value="TreeGrafter"/>
</dbReference>
<evidence type="ECO:0000313" key="4">
    <source>
        <dbReference type="Proteomes" id="UP000580879"/>
    </source>
</evidence>
<dbReference type="OrthoDB" id="9907143at2759"/>
<reference evidence="3 4" key="1">
    <citation type="submission" date="2019-09" db="EMBL/GenBank/DDBJ databases">
        <title>Bird 10,000 Genomes (B10K) Project - Family phase.</title>
        <authorList>
            <person name="Zhang G."/>
        </authorList>
    </citation>
    <scope>NUCLEOTIDE SEQUENCE [LARGE SCALE GENOMIC DNA]</scope>
    <source>
        <strain evidence="3">B10K-DU-029-53</strain>
    </source>
</reference>
<dbReference type="AlphaFoldDB" id="A0A7K6QDT0"/>
<dbReference type="PANTHER" id="PTHR32337">
    <property type="entry name" value="NUCLEOLAR PROTEIN 7"/>
    <property type="match status" value="1"/>
</dbReference>
<organism evidence="3 4">
    <name type="scientific">Climacteris rufus</name>
    <name type="common">rufous treecreeper</name>
    <dbReference type="NCBI Taxonomy" id="47695"/>
    <lineage>
        <taxon>Eukaryota</taxon>
        <taxon>Metazoa</taxon>
        <taxon>Chordata</taxon>
        <taxon>Craniata</taxon>
        <taxon>Vertebrata</taxon>
        <taxon>Euteleostomi</taxon>
        <taxon>Archelosauria</taxon>
        <taxon>Archosauria</taxon>
        <taxon>Dinosauria</taxon>
        <taxon>Saurischia</taxon>
        <taxon>Theropoda</taxon>
        <taxon>Coelurosauria</taxon>
        <taxon>Aves</taxon>
        <taxon>Neognathae</taxon>
        <taxon>Neoaves</taxon>
        <taxon>Telluraves</taxon>
        <taxon>Australaves</taxon>
        <taxon>Passeriformes</taxon>
        <taxon>Climacteridae</taxon>
        <taxon>Climacteris</taxon>
    </lineage>
</organism>
<dbReference type="InterPro" id="IPR012579">
    <property type="entry name" value="NOL7_C"/>
</dbReference>
<evidence type="ECO:0000259" key="2">
    <source>
        <dbReference type="Pfam" id="PF08157"/>
    </source>
</evidence>
<evidence type="ECO:0000256" key="1">
    <source>
        <dbReference type="SAM" id="MobiDB-lite"/>
    </source>
</evidence>
<keyword evidence="4" id="KW-1185">Reference proteome</keyword>
<feature type="compositionally biased region" description="Low complexity" evidence="1">
    <location>
        <begin position="18"/>
        <end position="27"/>
    </location>
</feature>
<comment type="caution">
    <text evidence="3">The sequence shown here is derived from an EMBL/GenBank/DDBJ whole genome shotgun (WGS) entry which is preliminary data.</text>
</comment>
<accession>A0A7K6QDT0</accession>
<dbReference type="Proteomes" id="UP000580879">
    <property type="component" value="Unassembled WGS sequence"/>
</dbReference>
<dbReference type="GO" id="GO:0003723">
    <property type="term" value="F:RNA binding"/>
    <property type="evidence" value="ECO:0007669"/>
    <property type="project" value="TreeGrafter"/>
</dbReference>
<proteinExistence type="predicted"/>
<sequence>MARRQKAKAAAAGKRRAPAALPSPASSSEDEAPEEVSFGVAKEAAEAERKLLGEAARRHRELLKEKRRRHQELFAAQKVRRYPRPLPPGWGRALCVCARLTPLSPAEAQAAARGRAAGAAGAARTVRGQAGEAGGGDLHLLLTRTKGNYMAVCLKDQSLTGLHQQLAKDFLNAQLYGPHSNRVSANEFFSLANKRDPVKKAAVQFVDKSWGEYRNQSRCYFMCMWLKVPLNKIR</sequence>
<protein>
    <submittedName>
        <fullName evidence="3">NOL7 protein</fullName>
    </submittedName>
</protein>
<dbReference type="PANTHER" id="PTHR32337:SF2">
    <property type="entry name" value="NUCLEOLAR PROTEIN 7"/>
    <property type="match status" value="1"/>
</dbReference>
<evidence type="ECO:0000313" key="3">
    <source>
        <dbReference type="EMBL" id="NWW71778.1"/>
    </source>
</evidence>
<feature type="non-terminal residue" evidence="3">
    <location>
        <position position="234"/>
    </location>
</feature>
<feature type="region of interest" description="Disordered" evidence="1">
    <location>
        <begin position="1"/>
        <end position="40"/>
    </location>
</feature>